<feature type="domain" description="Phorbol-ester/DAG-type" evidence="7">
    <location>
        <begin position="406"/>
        <end position="456"/>
    </location>
</feature>
<dbReference type="PANTHER" id="PTHR15735:SF21">
    <property type="entry name" value="PROTEIN NERVOUS WRECK"/>
    <property type="match status" value="1"/>
</dbReference>
<dbReference type="GO" id="GO:0030036">
    <property type="term" value="P:actin cytoskeleton organization"/>
    <property type="evidence" value="ECO:0007669"/>
    <property type="project" value="UniProtKB-ARBA"/>
</dbReference>
<dbReference type="PROSITE" id="PS50002">
    <property type="entry name" value="SH3"/>
    <property type="match status" value="2"/>
</dbReference>
<dbReference type="Proteomes" id="UP001295794">
    <property type="component" value="Unassembled WGS sequence"/>
</dbReference>
<keyword evidence="1 4" id="KW-0728">SH3 domain</keyword>
<keyword evidence="2" id="KW-0479">Metal-binding</keyword>
<dbReference type="InterPro" id="IPR046349">
    <property type="entry name" value="C1-like_sf"/>
</dbReference>
<evidence type="ECO:0000256" key="1">
    <source>
        <dbReference type="ARBA" id="ARBA00022443"/>
    </source>
</evidence>
<dbReference type="GO" id="GO:0030833">
    <property type="term" value="P:regulation of actin filament polymerization"/>
    <property type="evidence" value="ECO:0007669"/>
    <property type="project" value="TreeGrafter"/>
</dbReference>
<evidence type="ECO:0000256" key="5">
    <source>
        <dbReference type="PROSITE-ProRule" id="PRU01077"/>
    </source>
</evidence>
<protein>
    <submittedName>
        <fullName evidence="9">Uncharacterized protein</fullName>
    </submittedName>
</protein>
<feature type="domain" description="SH3" evidence="6">
    <location>
        <begin position="491"/>
        <end position="552"/>
    </location>
</feature>
<dbReference type="InterPro" id="IPR002219">
    <property type="entry name" value="PKC_DAG/PE"/>
</dbReference>
<sequence>MTVQMFGQALPDQVDNIASLLDAHLHLLTEVREVYKDRAALEREYATKLQALSKRASEKRAKSLPAFVVGDEPTRSFDPTVLDRNTLNAAFNELISSMNNSAQDHVNLADALTTQVVDVLKNVERAKEELKKREMAFFQKLVNERDRSFNERLKASKAKGNAYREACKVCNLKKHLKYDDECSEVESVRQKQVRASDDRHAERAARQAEQQRVDMLNSKNVYIISTRVANAVKAKFYDEDLPALEDQFQILQGRLVRRFAEILSHSQALEIAHLDTLKGRLAGVEVAIEAIDPAQDQNLFIEYNIRSFTPPVDWKFEPCVTHYDTEEMSIEPAPKVFLQNKLSRCRSKLKELAPVIDGKRMPFAVPRSYLEANHQLTSYATSERILKTEAEVISAVIGDDEGDQQPHSFKSSSFSIPTQCAYCKSSIWGLSKQGKTCKACGISVHSKCELKVPANCKHATGSVMRSTSRVSPAPPTPSAFVQSVAEETYEETYQTARVLFDFTPTSEFELHVSEGASVQVLEPDTDGSGWVKVSDGQSAGLVPASYISYEDATSSAEGSGKYVRGVYPYSANGPDELSVAEGELIELTEGPSGGQHYGDGWWEGKSESTLTEPRAYFLATTSKWHKKLGSLLL</sequence>
<dbReference type="Gene3D" id="2.30.30.40">
    <property type="entry name" value="SH3 Domains"/>
    <property type="match status" value="2"/>
</dbReference>
<dbReference type="SMART" id="SM00326">
    <property type="entry name" value="SH3"/>
    <property type="match status" value="2"/>
</dbReference>
<feature type="domain" description="F-BAR" evidence="8">
    <location>
        <begin position="4"/>
        <end position="296"/>
    </location>
</feature>
<keyword evidence="5" id="KW-0175">Coiled coil</keyword>
<dbReference type="SMART" id="SM00055">
    <property type="entry name" value="FCH"/>
    <property type="match status" value="1"/>
</dbReference>
<dbReference type="AlphaFoldDB" id="A0AAD2I0H1"/>
<dbReference type="InterPro" id="IPR001452">
    <property type="entry name" value="SH3_domain"/>
</dbReference>
<dbReference type="InterPro" id="IPR031160">
    <property type="entry name" value="F_BAR_dom"/>
</dbReference>
<dbReference type="GO" id="GO:0030864">
    <property type="term" value="C:cortical actin cytoskeleton"/>
    <property type="evidence" value="ECO:0007669"/>
    <property type="project" value="UniProtKB-ARBA"/>
</dbReference>
<dbReference type="PROSITE" id="PS50081">
    <property type="entry name" value="ZF_DAG_PE_2"/>
    <property type="match status" value="1"/>
</dbReference>
<evidence type="ECO:0000259" key="8">
    <source>
        <dbReference type="PROSITE" id="PS51741"/>
    </source>
</evidence>
<reference evidence="9" key="1">
    <citation type="submission" date="2023-11" db="EMBL/GenBank/DDBJ databases">
        <authorList>
            <person name="De Vega J J."/>
            <person name="De Vega J J."/>
        </authorList>
    </citation>
    <scope>NUCLEOTIDE SEQUENCE</scope>
</reference>
<dbReference type="SUPFAM" id="SSF57889">
    <property type="entry name" value="Cysteine-rich domain"/>
    <property type="match status" value="1"/>
</dbReference>
<evidence type="ECO:0000313" key="9">
    <source>
        <dbReference type="EMBL" id="CAK5284133.1"/>
    </source>
</evidence>
<evidence type="ECO:0000259" key="7">
    <source>
        <dbReference type="PROSITE" id="PS50081"/>
    </source>
</evidence>
<proteinExistence type="predicted"/>
<dbReference type="PRINTS" id="PR00008">
    <property type="entry name" value="DAGPEDOMAIN"/>
</dbReference>
<dbReference type="CDD" id="cd00174">
    <property type="entry name" value="SH3"/>
    <property type="match status" value="1"/>
</dbReference>
<accession>A0AAD2I0H1</accession>
<dbReference type="PROSITE" id="PS00479">
    <property type="entry name" value="ZF_DAG_PE_1"/>
    <property type="match status" value="1"/>
</dbReference>
<organism evidence="9 10">
    <name type="scientific">Mycena citricolor</name>
    <dbReference type="NCBI Taxonomy" id="2018698"/>
    <lineage>
        <taxon>Eukaryota</taxon>
        <taxon>Fungi</taxon>
        <taxon>Dikarya</taxon>
        <taxon>Basidiomycota</taxon>
        <taxon>Agaricomycotina</taxon>
        <taxon>Agaricomycetes</taxon>
        <taxon>Agaricomycetidae</taxon>
        <taxon>Agaricales</taxon>
        <taxon>Marasmiineae</taxon>
        <taxon>Mycenaceae</taxon>
        <taxon>Mycena</taxon>
    </lineage>
</organism>
<dbReference type="InterPro" id="IPR035459">
    <property type="entry name" value="Bzz1_SH3_1"/>
</dbReference>
<feature type="domain" description="SH3" evidence="6">
    <location>
        <begin position="558"/>
        <end position="633"/>
    </location>
</feature>
<dbReference type="InterPro" id="IPR001060">
    <property type="entry name" value="FCH_dom"/>
</dbReference>
<evidence type="ECO:0000256" key="4">
    <source>
        <dbReference type="PROSITE-ProRule" id="PRU00192"/>
    </source>
</evidence>
<keyword evidence="3" id="KW-0862">Zinc</keyword>
<dbReference type="PANTHER" id="PTHR15735">
    <property type="entry name" value="FCH AND DOUBLE SH3 DOMAINS PROTEIN"/>
    <property type="match status" value="1"/>
</dbReference>
<dbReference type="PROSITE" id="PS51741">
    <property type="entry name" value="F_BAR"/>
    <property type="match status" value="1"/>
</dbReference>
<evidence type="ECO:0000313" key="10">
    <source>
        <dbReference type="Proteomes" id="UP001295794"/>
    </source>
</evidence>
<dbReference type="EMBL" id="CAVNYO010000478">
    <property type="protein sequence ID" value="CAK5284133.1"/>
    <property type="molecule type" value="Genomic_DNA"/>
</dbReference>
<dbReference type="InterPro" id="IPR027267">
    <property type="entry name" value="AH/BAR_dom_sf"/>
</dbReference>
<dbReference type="Gene3D" id="1.20.1270.60">
    <property type="entry name" value="Arfaptin homology (AH) domain/BAR domain"/>
    <property type="match status" value="1"/>
</dbReference>
<dbReference type="CDD" id="cd20824">
    <property type="entry name" value="C1_SpBZZ1-like"/>
    <property type="match status" value="1"/>
</dbReference>
<dbReference type="SMART" id="SM00109">
    <property type="entry name" value="C1"/>
    <property type="match status" value="1"/>
</dbReference>
<evidence type="ECO:0000256" key="3">
    <source>
        <dbReference type="ARBA" id="ARBA00022833"/>
    </source>
</evidence>
<gene>
    <name evidence="9" type="ORF">MYCIT1_LOCUS37175</name>
</gene>
<dbReference type="InterPro" id="IPR036028">
    <property type="entry name" value="SH3-like_dom_sf"/>
</dbReference>
<comment type="caution">
    <text evidence="9">The sequence shown here is derived from an EMBL/GenBank/DDBJ whole genome shotgun (WGS) entry which is preliminary data.</text>
</comment>
<dbReference type="InterPro" id="IPR020454">
    <property type="entry name" value="DAG/PE-bd"/>
</dbReference>
<dbReference type="Pfam" id="PF00611">
    <property type="entry name" value="FCH"/>
    <property type="match status" value="1"/>
</dbReference>
<dbReference type="SUPFAM" id="SSF103657">
    <property type="entry name" value="BAR/IMD domain-like"/>
    <property type="match status" value="1"/>
</dbReference>
<dbReference type="SUPFAM" id="SSF50044">
    <property type="entry name" value="SH3-domain"/>
    <property type="match status" value="2"/>
</dbReference>
<keyword evidence="10" id="KW-1185">Reference proteome</keyword>
<name>A0AAD2I0H1_9AGAR</name>
<dbReference type="Gene3D" id="3.30.60.20">
    <property type="match status" value="1"/>
</dbReference>
<evidence type="ECO:0000256" key="2">
    <source>
        <dbReference type="ARBA" id="ARBA00022723"/>
    </source>
</evidence>
<dbReference type="Pfam" id="PF14604">
    <property type="entry name" value="SH3_9"/>
    <property type="match status" value="1"/>
</dbReference>
<dbReference type="GO" id="GO:0046872">
    <property type="term" value="F:metal ion binding"/>
    <property type="evidence" value="ECO:0007669"/>
    <property type="project" value="UniProtKB-KW"/>
</dbReference>
<dbReference type="CDD" id="cd11912">
    <property type="entry name" value="SH3_Bzz1_1"/>
    <property type="match status" value="1"/>
</dbReference>
<evidence type="ECO:0000259" key="6">
    <source>
        <dbReference type="PROSITE" id="PS50002"/>
    </source>
</evidence>
<dbReference type="Pfam" id="PF00130">
    <property type="entry name" value="C1_1"/>
    <property type="match status" value="1"/>
</dbReference>